<feature type="region of interest" description="Disordered" evidence="1">
    <location>
        <begin position="1"/>
        <end position="20"/>
    </location>
</feature>
<dbReference type="AlphaFoldDB" id="A0A2T6IT12"/>
<feature type="region of interest" description="Disordered" evidence="1">
    <location>
        <begin position="230"/>
        <end position="336"/>
    </location>
</feature>
<evidence type="ECO:0000313" key="2">
    <source>
        <dbReference type="EMBL" id="PUA88477.1"/>
    </source>
</evidence>
<feature type="compositionally biased region" description="Low complexity" evidence="1">
    <location>
        <begin position="123"/>
        <end position="138"/>
    </location>
</feature>
<gene>
    <name evidence="2" type="ORF">TGBR9_319580A</name>
</gene>
<dbReference type="Proteomes" id="UP000244488">
    <property type="component" value="Unassembled WGS sequence"/>
</dbReference>
<protein>
    <submittedName>
        <fullName evidence="2">Uncharacterized protein</fullName>
    </submittedName>
</protein>
<feature type="compositionally biased region" description="Basic and acidic residues" evidence="1">
    <location>
        <begin position="276"/>
        <end position="286"/>
    </location>
</feature>
<feature type="compositionally biased region" description="Basic and acidic residues" evidence="1">
    <location>
        <begin position="305"/>
        <end position="331"/>
    </location>
</feature>
<dbReference type="VEuPathDB" id="ToxoDB:TGBR9_319580A"/>
<organism evidence="2 3">
    <name type="scientific">Toxoplasma gondii TgCATBr9</name>
    <dbReference type="NCBI Taxonomy" id="943120"/>
    <lineage>
        <taxon>Eukaryota</taxon>
        <taxon>Sar</taxon>
        <taxon>Alveolata</taxon>
        <taxon>Apicomplexa</taxon>
        <taxon>Conoidasida</taxon>
        <taxon>Coccidia</taxon>
        <taxon>Eucoccidiorida</taxon>
        <taxon>Eimeriorina</taxon>
        <taxon>Sarcocystidae</taxon>
        <taxon>Toxoplasma</taxon>
    </lineage>
</organism>
<evidence type="ECO:0000313" key="3">
    <source>
        <dbReference type="Proteomes" id="UP000244488"/>
    </source>
</evidence>
<reference evidence="2 3" key="1">
    <citation type="journal article" date="2016" name="Nat. Commun.">
        <title>Local admixture of amplified and diversified secreted pathogenesis determinants shapes mosaic Toxoplasma gondii genomes.</title>
        <authorList>
            <person name="Lorenzi H."/>
            <person name="Khan A."/>
            <person name="Behnke M.S."/>
            <person name="Namasivayam S."/>
            <person name="Swapna L.S."/>
            <person name="Hadjithomas M."/>
            <person name="Karamycheva S."/>
            <person name="Pinney D."/>
            <person name="Brunk B.P."/>
            <person name="Ajioka J.W."/>
            <person name="Ajzenberg D."/>
            <person name="Boothroyd J.C."/>
            <person name="Boyle J.P."/>
            <person name="Darde M.L."/>
            <person name="Diaz-Miranda M.A."/>
            <person name="Dubey J.P."/>
            <person name="Fritz H.M."/>
            <person name="Gennari S.M."/>
            <person name="Gregory B.D."/>
            <person name="Kim K."/>
            <person name="Saeij J.P."/>
            <person name="Su C."/>
            <person name="White M.W."/>
            <person name="Zhu X.Q."/>
            <person name="Howe D.K."/>
            <person name="Rosenthal B.M."/>
            <person name="Grigg M.E."/>
            <person name="Parkinson J."/>
            <person name="Liu L."/>
            <person name="Kissinger J.C."/>
            <person name="Roos D.S."/>
            <person name="Sibley L.D."/>
        </authorList>
    </citation>
    <scope>NUCLEOTIDE SEQUENCE [LARGE SCALE GENOMIC DNA]</scope>
    <source>
        <strain evidence="2 3">TgCATBr9</strain>
    </source>
</reference>
<comment type="caution">
    <text evidence="2">The sequence shown here is derived from an EMBL/GenBank/DDBJ whole genome shotgun (WGS) entry which is preliminary data.</text>
</comment>
<evidence type="ECO:0000256" key="1">
    <source>
        <dbReference type="SAM" id="MobiDB-lite"/>
    </source>
</evidence>
<feature type="compositionally biased region" description="Basic and acidic residues" evidence="1">
    <location>
        <begin position="238"/>
        <end position="264"/>
    </location>
</feature>
<sequence length="409" mass="43045">MAFTSANHREEFSCSSHSYSGYSPSFHSSLAYDLSSSLSPGGCSSPVPPLLPSSLLDSPSLSSSSLLPPPLCVGFSPGSSSLSSHISQASSPSSFSSLPLGVASPPLPLTPCANDSPPPCSPPFSSSPLSSSSPSPGASSLLSSSLPPAAFSPSGATPSYAFAALASAASSLSSLPPLGSSSQPAPLTAEEIRALPFLCSRVYVEFSADAALPPEVRLALRYPHGYELGVSGKKPKVGKLEQVAKPEKGREARPRRCKAEDVKENAGANAAKHRKESGGPDADKHTQASPACTEKVPERQGGGRSDVEEEKRGFYSAGERKPGQKTRKEEDSSMFDTDADTMEGWIDAIIQLHDIQNEERQALVVTNHYAGIFSSKRVVLTYTSHEFSIFLLLLLLSLKFRPLSQAQGH</sequence>
<name>A0A2T6IT12_TOXGO</name>
<accession>A0A2T6IT12</accession>
<dbReference type="EMBL" id="AFHV02001670">
    <property type="protein sequence ID" value="PUA88477.1"/>
    <property type="molecule type" value="Genomic_DNA"/>
</dbReference>
<proteinExistence type="predicted"/>
<feature type="region of interest" description="Disordered" evidence="1">
    <location>
        <begin position="111"/>
        <end position="138"/>
    </location>
</feature>